<protein>
    <recommendedName>
        <fullName evidence="3">DUF961 domain-containing protein</fullName>
    </recommendedName>
</protein>
<keyword evidence="2" id="KW-1185">Reference proteome</keyword>
<dbReference type="InterPro" id="IPR010365">
    <property type="entry name" value="DUF961"/>
</dbReference>
<evidence type="ECO:0008006" key="3">
    <source>
        <dbReference type="Google" id="ProtNLM"/>
    </source>
</evidence>
<evidence type="ECO:0000313" key="2">
    <source>
        <dbReference type="Proteomes" id="UP000095094"/>
    </source>
</evidence>
<dbReference type="Proteomes" id="UP000095094">
    <property type="component" value="Unassembled WGS sequence"/>
</dbReference>
<reference evidence="2" key="1">
    <citation type="submission" date="2016-09" db="EMBL/GenBank/DDBJ databases">
        <authorList>
            <person name="Gulvik C.A."/>
        </authorList>
    </citation>
    <scope>NUCLEOTIDE SEQUENCE [LARGE SCALE GENOMIC DNA]</scope>
    <source>
        <strain evidence="2">LMG 8895</strain>
    </source>
</reference>
<dbReference type="AlphaFoldDB" id="A0A1E5GVR8"/>
<name>A0A1E5GVR8_9ENTE</name>
<proteinExistence type="predicted"/>
<accession>A0A1E5GVR8</accession>
<dbReference type="OrthoDB" id="9880225at2"/>
<dbReference type="Gene3D" id="2.40.50.390">
    <property type="entry name" value="Conjugative transposon protein, DUF961"/>
    <property type="match status" value="1"/>
</dbReference>
<dbReference type="InterPro" id="IPR038620">
    <property type="entry name" value="YdcP-like_sf"/>
</dbReference>
<gene>
    <name evidence="1" type="ORF">BCR25_04195</name>
</gene>
<dbReference type="RefSeq" id="WP_069663201.1">
    <property type="nucleotide sequence ID" value="NZ_JBHUJJ010000001.1"/>
</dbReference>
<comment type="caution">
    <text evidence="1">The sequence shown here is derived from an EMBL/GenBank/DDBJ whole genome shotgun (WGS) entry which is preliminary data.</text>
</comment>
<sequence>MSSIKVEGNDITPLIDFEKTFGNLRFLEQIADQESRGEDGERGEVTAVRFEVLSENQGAEFRVKIDLDDNPMIDLSKFEMDDEIELVEPKVFERNMNNGSMPNMVVTIEAIDIKKKGATKPSQPAGGGDNKK</sequence>
<dbReference type="Pfam" id="PF06125">
    <property type="entry name" value="DUF961"/>
    <property type="match status" value="1"/>
</dbReference>
<dbReference type="EMBL" id="MIJY01000012">
    <property type="protein sequence ID" value="OEG16804.1"/>
    <property type="molecule type" value="Genomic_DNA"/>
</dbReference>
<evidence type="ECO:0000313" key="1">
    <source>
        <dbReference type="EMBL" id="OEG16804.1"/>
    </source>
</evidence>
<organism evidence="1 2">
    <name type="scientific">Enterococcus termitis</name>
    <dbReference type="NCBI Taxonomy" id="332950"/>
    <lineage>
        <taxon>Bacteria</taxon>
        <taxon>Bacillati</taxon>
        <taxon>Bacillota</taxon>
        <taxon>Bacilli</taxon>
        <taxon>Lactobacillales</taxon>
        <taxon>Enterococcaceae</taxon>
        <taxon>Enterococcus</taxon>
    </lineage>
</organism>